<dbReference type="AlphaFoldDB" id="A0A0U0ZP65"/>
<keyword evidence="2" id="KW-0472">Membrane</keyword>
<evidence type="ECO:0000256" key="2">
    <source>
        <dbReference type="SAM" id="Phobius"/>
    </source>
</evidence>
<feature type="region of interest" description="Disordered" evidence="1">
    <location>
        <begin position="54"/>
        <end position="89"/>
    </location>
</feature>
<proteinExistence type="predicted"/>
<reference evidence="3 4" key="1">
    <citation type="submission" date="2015-03" db="EMBL/GenBank/DDBJ databases">
        <authorList>
            <person name="Murphy D."/>
        </authorList>
    </citation>
    <scope>NUCLEOTIDE SEQUENCE [LARGE SCALE GENOMIC DNA]</scope>
    <source>
        <strain evidence="3 4">PAP088</strain>
    </source>
</reference>
<sequence>MIGKRAWIPIIVALATVGAGIWWWHRAGESTQARPDCDIAAQLLDSNAASAQEQDALQAAGADRERLNRYKSSVEREQRDADQIQDPSIKDKARAFVEADRELFTRQTELFNNPFTSAPADELPSQEVRDAVAAYRQLAEKFRDAHIELRQACPAETTKHEQ</sequence>
<dbReference type="Proteomes" id="UP000045782">
    <property type="component" value="Unassembled WGS sequence"/>
</dbReference>
<name>A0A0U0ZP65_9MYCO</name>
<gene>
    <name evidence="3" type="ORF">ERS075579_03295</name>
</gene>
<feature type="compositionally biased region" description="Basic and acidic residues" evidence="1">
    <location>
        <begin position="62"/>
        <end position="89"/>
    </location>
</feature>
<protein>
    <submittedName>
        <fullName evidence="3">Uncharacterized protein</fullName>
    </submittedName>
</protein>
<keyword evidence="2" id="KW-0812">Transmembrane</keyword>
<organism evidence="3 4">
    <name type="scientific">Mycobacteroides abscessus</name>
    <dbReference type="NCBI Taxonomy" id="36809"/>
    <lineage>
        <taxon>Bacteria</taxon>
        <taxon>Bacillati</taxon>
        <taxon>Actinomycetota</taxon>
        <taxon>Actinomycetes</taxon>
        <taxon>Mycobacteriales</taxon>
        <taxon>Mycobacteriaceae</taxon>
        <taxon>Mycobacteroides</taxon>
    </lineage>
</organism>
<evidence type="ECO:0000313" key="3">
    <source>
        <dbReference type="EMBL" id="CPV60904.1"/>
    </source>
</evidence>
<feature type="transmembrane region" description="Helical" evidence="2">
    <location>
        <begin position="6"/>
        <end position="24"/>
    </location>
</feature>
<evidence type="ECO:0000256" key="1">
    <source>
        <dbReference type="SAM" id="MobiDB-lite"/>
    </source>
</evidence>
<keyword evidence="2" id="KW-1133">Transmembrane helix</keyword>
<dbReference type="EMBL" id="CSWP01000006">
    <property type="protein sequence ID" value="CPV60904.1"/>
    <property type="molecule type" value="Genomic_DNA"/>
</dbReference>
<accession>A0A0U0ZP65</accession>
<evidence type="ECO:0000313" key="4">
    <source>
        <dbReference type="Proteomes" id="UP000045782"/>
    </source>
</evidence>
<dbReference type="RefSeq" id="WP_005066131.1">
    <property type="nucleotide sequence ID" value="NZ_CSWP01000006.1"/>
</dbReference>